<evidence type="ECO:0000313" key="3">
    <source>
        <dbReference type="Proteomes" id="UP001331936"/>
    </source>
</evidence>
<dbReference type="EMBL" id="JAUZMZ010000265">
    <property type="protein sequence ID" value="MEE2035258.1"/>
    <property type="molecule type" value="Genomic_DNA"/>
</dbReference>
<gene>
    <name evidence="2" type="ORF">Q8814_24660</name>
</gene>
<evidence type="ECO:0000259" key="1">
    <source>
        <dbReference type="Pfam" id="PF09107"/>
    </source>
</evidence>
<dbReference type="Pfam" id="PF09107">
    <property type="entry name" value="WHD_3rd_SelB"/>
    <property type="match status" value="1"/>
</dbReference>
<dbReference type="InterPro" id="IPR036388">
    <property type="entry name" value="WH-like_DNA-bd_sf"/>
</dbReference>
<protein>
    <submittedName>
        <fullName evidence="2">SelB C-terminal domain-containing protein</fullName>
    </submittedName>
</protein>
<dbReference type="RefSeq" id="WP_330154594.1">
    <property type="nucleotide sequence ID" value="NZ_JAUZMZ010000265.1"/>
</dbReference>
<dbReference type="SUPFAM" id="SSF46785">
    <property type="entry name" value="Winged helix' DNA-binding domain"/>
    <property type="match status" value="1"/>
</dbReference>
<proteinExistence type="predicted"/>
<feature type="domain" description="Elongation factor SelB fourth winged-helix" evidence="1">
    <location>
        <begin position="165"/>
        <end position="209"/>
    </location>
</feature>
<dbReference type="Gene3D" id="1.10.10.10">
    <property type="entry name" value="Winged helix-like DNA-binding domain superfamily/Winged helix DNA-binding domain"/>
    <property type="match status" value="1"/>
</dbReference>
<sequence>GILHRERLRQLGIPGHKGDHLVVGPWLLSPAFATAVGDRLPALVEEHARAHPLDPAVPLAVLASRLRLPSPDLVRALVRPPMRVVEGRVVGPEAAALPNRIRDAVEVVRRELGAAPFVAPTADRLRELGLDDRALGAAHRSGQLWRVGPGIVLLPDALDVAITRLRELEQPFTTSAARKRLETSRRVVLPLLDQLDRAGRTRRLADDRRQVTR</sequence>
<organism evidence="2 3">
    <name type="scientific">Rhodococcus chondri</name>
    <dbReference type="NCBI Taxonomy" id="3065941"/>
    <lineage>
        <taxon>Bacteria</taxon>
        <taxon>Bacillati</taxon>
        <taxon>Actinomycetota</taxon>
        <taxon>Actinomycetes</taxon>
        <taxon>Mycobacteriales</taxon>
        <taxon>Nocardiaceae</taxon>
        <taxon>Rhodococcus</taxon>
    </lineage>
</organism>
<name>A0ABU7JZ31_9NOCA</name>
<dbReference type="InterPro" id="IPR036390">
    <property type="entry name" value="WH_DNA-bd_sf"/>
</dbReference>
<accession>A0ABU7JZ31</accession>
<comment type="caution">
    <text evidence="2">The sequence shown here is derived from an EMBL/GenBank/DDBJ whole genome shotgun (WGS) entry which is preliminary data.</text>
</comment>
<dbReference type="InterPro" id="IPR015191">
    <property type="entry name" value="SelB_WHD4"/>
</dbReference>
<keyword evidence="3" id="KW-1185">Reference proteome</keyword>
<feature type="non-terminal residue" evidence="2">
    <location>
        <position position="1"/>
    </location>
</feature>
<reference evidence="2 3" key="1">
    <citation type="submission" date="2023-08" db="EMBL/GenBank/DDBJ databases">
        <authorList>
            <person name="Girao M."/>
            <person name="Carvalho M.F."/>
        </authorList>
    </citation>
    <scope>NUCLEOTIDE SEQUENCE [LARGE SCALE GENOMIC DNA]</scope>
    <source>
        <strain evidence="2 3">CC-R104</strain>
    </source>
</reference>
<dbReference type="Proteomes" id="UP001331936">
    <property type="component" value="Unassembled WGS sequence"/>
</dbReference>
<evidence type="ECO:0000313" key="2">
    <source>
        <dbReference type="EMBL" id="MEE2035258.1"/>
    </source>
</evidence>